<dbReference type="CDD" id="cd01949">
    <property type="entry name" value="GGDEF"/>
    <property type="match status" value="1"/>
</dbReference>
<dbReference type="AlphaFoldDB" id="L8TNG4"/>
<organism evidence="3 4">
    <name type="scientific">Arthrobacter nitrophenolicus</name>
    <dbReference type="NCBI Taxonomy" id="683150"/>
    <lineage>
        <taxon>Bacteria</taxon>
        <taxon>Bacillati</taxon>
        <taxon>Actinomycetota</taxon>
        <taxon>Actinomycetes</taxon>
        <taxon>Micrococcales</taxon>
        <taxon>Micrococcaceae</taxon>
        <taxon>Arthrobacter</taxon>
    </lineage>
</organism>
<dbReference type="PANTHER" id="PTHR45138">
    <property type="entry name" value="REGULATORY COMPONENTS OF SENSORY TRANSDUCTION SYSTEM"/>
    <property type="match status" value="1"/>
</dbReference>
<comment type="caution">
    <text evidence="3">The sequence shown here is derived from an EMBL/GenBank/DDBJ whole genome shotgun (WGS) entry which is preliminary data.</text>
</comment>
<evidence type="ECO:0000313" key="3">
    <source>
        <dbReference type="EMBL" id="ELT44247.1"/>
    </source>
</evidence>
<feature type="transmembrane region" description="Helical" evidence="1">
    <location>
        <begin position="143"/>
        <end position="161"/>
    </location>
</feature>
<sequence>MRVPGEILMVGTAFGVGGDFEDMVLDTATLRIAFGLMALVLVLLFYFSAYRITRSPYSGWWCLALLFFLTGSACFLLDGTVHQIWANPLGNVLLVHGGVAVWAGARSLRTVPPPKWAFTGIPLVTLVASVLDNPATNTWSGGPVFLAAMSVSIGLASRELWRLEPGYSRVRIPMAVSAGGLAVFYFFRWVAFLFEGQHGPTFTTVFGSAVTTLVTMVLLVVVSFSMAALSSEQQTRALRVVASRDDLTGLLNRKAFVDLAAELLSDRTITRGSGALILADLDHFKTVNDTYGHAAGDIALQRFAEACTDTVRSTDLVGRYGGEEFVLLIPGASAERAELIAEEISRRLASAPTVDGMEMPTASYGISTYDAGTAEVDSVIAAADAALYVAKSGGRNRTARSDRLL</sequence>
<dbReference type="PATRIC" id="fig|683150.5.peg.2593"/>
<gene>
    <name evidence="3" type="ORF">G205_13157</name>
</gene>
<dbReference type="SUPFAM" id="SSF55073">
    <property type="entry name" value="Nucleotide cyclase"/>
    <property type="match status" value="1"/>
</dbReference>
<dbReference type="Pfam" id="PF00990">
    <property type="entry name" value="GGDEF"/>
    <property type="match status" value="1"/>
</dbReference>
<accession>L8TNG4</accession>
<dbReference type="Gene3D" id="3.30.70.270">
    <property type="match status" value="1"/>
</dbReference>
<dbReference type="NCBIfam" id="TIGR00254">
    <property type="entry name" value="GGDEF"/>
    <property type="match status" value="1"/>
</dbReference>
<dbReference type="InterPro" id="IPR000160">
    <property type="entry name" value="GGDEF_dom"/>
</dbReference>
<evidence type="ECO:0000313" key="4">
    <source>
        <dbReference type="Proteomes" id="UP000011189"/>
    </source>
</evidence>
<dbReference type="PANTHER" id="PTHR45138:SF9">
    <property type="entry name" value="DIGUANYLATE CYCLASE DGCM-RELATED"/>
    <property type="match status" value="1"/>
</dbReference>
<feature type="transmembrane region" description="Helical" evidence="1">
    <location>
        <begin position="59"/>
        <end position="78"/>
    </location>
</feature>
<dbReference type="EMBL" id="AOFD01000027">
    <property type="protein sequence ID" value="ELT44247.1"/>
    <property type="molecule type" value="Genomic_DNA"/>
</dbReference>
<dbReference type="InterPro" id="IPR050469">
    <property type="entry name" value="Diguanylate_Cyclase"/>
</dbReference>
<dbReference type="FunFam" id="3.30.70.270:FF:000001">
    <property type="entry name" value="Diguanylate cyclase domain protein"/>
    <property type="match status" value="1"/>
</dbReference>
<dbReference type="Proteomes" id="UP000011189">
    <property type="component" value="Unassembled WGS sequence"/>
</dbReference>
<keyword evidence="1" id="KW-0812">Transmembrane</keyword>
<reference evidence="4" key="1">
    <citation type="journal article" date="2013" name="Genome Announc.">
        <title>Draft Genome Sequence of the 2-Chloro-4-Nitrophenol-Degrading Bacterium Arthrobacter sp. Strain SJCon.</title>
        <authorList>
            <person name="Vikram S."/>
            <person name="Kumar S."/>
            <person name="Vaidya B."/>
            <person name="Pinnaka A.K."/>
            <person name="Raghava G.P."/>
        </authorList>
    </citation>
    <scope>NUCLEOTIDE SEQUENCE [LARGE SCALE GENOMIC DNA]</scope>
    <source>
        <strain evidence="4">SJCon</strain>
    </source>
</reference>
<dbReference type="InterPro" id="IPR043128">
    <property type="entry name" value="Rev_trsase/Diguanyl_cyclase"/>
</dbReference>
<feature type="transmembrane region" description="Helical" evidence="1">
    <location>
        <begin position="206"/>
        <end position="229"/>
    </location>
</feature>
<feature type="transmembrane region" description="Helical" evidence="1">
    <location>
        <begin position="28"/>
        <end position="47"/>
    </location>
</feature>
<keyword evidence="1" id="KW-0472">Membrane</keyword>
<proteinExistence type="predicted"/>
<dbReference type="SMART" id="SM00267">
    <property type="entry name" value="GGDEF"/>
    <property type="match status" value="1"/>
</dbReference>
<dbReference type="InterPro" id="IPR029787">
    <property type="entry name" value="Nucleotide_cyclase"/>
</dbReference>
<evidence type="ECO:0000256" key="1">
    <source>
        <dbReference type="SAM" id="Phobius"/>
    </source>
</evidence>
<dbReference type="PROSITE" id="PS50887">
    <property type="entry name" value="GGDEF"/>
    <property type="match status" value="1"/>
</dbReference>
<keyword evidence="4" id="KW-1185">Reference proteome</keyword>
<keyword evidence="1" id="KW-1133">Transmembrane helix</keyword>
<name>L8TNG4_9MICC</name>
<protein>
    <submittedName>
        <fullName evidence="3">Diguanylate cyclase domain-containing protein</fullName>
    </submittedName>
</protein>
<evidence type="ECO:0000259" key="2">
    <source>
        <dbReference type="PROSITE" id="PS50887"/>
    </source>
</evidence>
<feature type="transmembrane region" description="Helical" evidence="1">
    <location>
        <begin position="173"/>
        <end position="194"/>
    </location>
</feature>
<feature type="domain" description="GGDEF" evidence="2">
    <location>
        <begin position="272"/>
        <end position="403"/>
    </location>
</feature>
<dbReference type="GO" id="GO:0052621">
    <property type="term" value="F:diguanylate cyclase activity"/>
    <property type="evidence" value="ECO:0007669"/>
    <property type="project" value="TreeGrafter"/>
</dbReference>